<comment type="similarity">
    <text evidence="1">Belongs to the fasciclin-like AGP family.</text>
</comment>
<dbReference type="Pfam" id="PF02469">
    <property type="entry name" value="Fasciclin"/>
    <property type="match status" value="1"/>
</dbReference>
<accession>A0A8K0E2E0</accession>
<evidence type="ECO:0000313" key="5">
    <source>
        <dbReference type="EMBL" id="KAF3441021.1"/>
    </source>
</evidence>
<keyword evidence="3" id="KW-0732">Signal</keyword>
<organism evidence="5 6">
    <name type="scientific">Rhamnella rubrinervis</name>
    <dbReference type="NCBI Taxonomy" id="2594499"/>
    <lineage>
        <taxon>Eukaryota</taxon>
        <taxon>Viridiplantae</taxon>
        <taxon>Streptophyta</taxon>
        <taxon>Embryophyta</taxon>
        <taxon>Tracheophyta</taxon>
        <taxon>Spermatophyta</taxon>
        <taxon>Magnoliopsida</taxon>
        <taxon>eudicotyledons</taxon>
        <taxon>Gunneridae</taxon>
        <taxon>Pentapetalae</taxon>
        <taxon>rosids</taxon>
        <taxon>fabids</taxon>
        <taxon>Rosales</taxon>
        <taxon>Rhamnaceae</taxon>
        <taxon>rhamnoid group</taxon>
        <taxon>Rhamneae</taxon>
        <taxon>Rhamnella</taxon>
    </lineage>
</organism>
<feature type="chain" id="PRO_5035428446" description="FAS1 domain-containing protein" evidence="3">
    <location>
        <begin position="26"/>
        <end position="446"/>
    </location>
</feature>
<dbReference type="PROSITE" id="PS50213">
    <property type="entry name" value="FAS1"/>
    <property type="match status" value="1"/>
</dbReference>
<evidence type="ECO:0000259" key="4">
    <source>
        <dbReference type="PROSITE" id="PS50213"/>
    </source>
</evidence>
<gene>
    <name evidence="5" type="ORF">FNV43_RR19307</name>
</gene>
<reference evidence="5" key="1">
    <citation type="submission" date="2020-03" db="EMBL/GenBank/DDBJ databases">
        <title>A high-quality chromosome-level genome assembly of a woody plant with both climbing and erect habits, Rhamnella rubrinervis.</title>
        <authorList>
            <person name="Lu Z."/>
            <person name="Yang Y."/>
            <person name="Zhu X."/>
            <person name="Sun Y."/>
        </authorList>
    </citation>
    <scope>NUCLEOTIDE SEQUENCE</scope>
    <source>
        <strain evidence="5">BYM</strain>
        <tissue evidence="5">Leaf</tissue>
    </source>
</reference>
<dbReference type="Proteomes" id="UP000796880">
    <property type="component" value="Unassembled WGS sequence"/>
</dbReference>
<feature type="signal peptide" evidence="3">
    <location>
        <begin position="1"/>
        <end position="25"/>
    </location>
</feature>
<feature type="region of interest" description="Disordered" evidence="2">
    <location>
        <begin position="421"/>
        <end position="446"/>
    </location>
</feature>
<evidence type="ECO:0000256" key="1">
    <source>
        <dbReference type="ARBA" id="ARBA00007843"/>
    </source>
</evidence>
<keyword evidence="6" id="KW-1185">Reference proteome</keyword>
<evidence type="ECO:0000256" key="3">
    <source>
        <dbReference type="SAM" id="SignalP"/>
    </source>
</evidence>
<dbReference type="EMBL" id="VOIH02000008">
    <property type="protein sequence ID" value="KAF3441021.1"/>
    <property type="molecule type" value="Genomic_DNA"/>
</dbReference>
<dbReference type="AlphaFoldDB" id="A0A8K0E2E0"/>
<sequence length="446" mass="48157">MASSVPFALFRTAISLLLSLSFSSATSIHGVQPSTSPFHGHQATTASPMLATTSPPVPQPPSSPTHDLLEHTFFSQTALLPPVLSNLGFHELATAAPSLTDSFAASWNGPSTLFAPSDASLRTCVSCSVPNLLREHMVPGLFTIDYLRKLAFGTKIETLSPGRCVTVTRESFNNISITASKVFIGGVEITQPDLFNNGLVVVHGLQGFISPLSPFSCEVERMTSLSFPFNPDHRVQHPIQPPVQPAIMRLMLRDAMLRLRNNGFSILSLAMKIKYADLVNLTNMTVFALDDVSIFSGSQSYISNVRFHIVPNHFMTMADLEKLPVGTLLPTLNRGQSLVITTAAGGGVNMAPLRINYVRVRVPDVMRNLKIVVHSVFLPFPHIHPVASVYDDILGGGSGDAGNLQVPDRNLQGITCAPLEERGGCSESPMQPLVKPAVEVEDHHGL</sequence>
<protein>
    <recommendedName>
        <fullName evidence="4">FAS1 domain-containing protein</fullName>
    </recommendedName>
</protein>
<dbReference type="PANTHER" id="PTHR33985:SF2">
    <property type="entry name" value="EXPRESSED PROTEIN"/>
    <property type="match status" value="1"/>
</dbReference>
<dbReference type="InterPro" id="IPR036378">
    <property type="entry name" value="FAS1_dom_sf"/>
</dbReference>
<dbReference type="Gene3D" id="2.30.180.10">
    <property type="entry name" value="FAS1 domain"/>
    <property type="match status" value="1"/>
</dbReference>
<evidence type="ECO:0000256" key="2">
    <source>
        <dbReference type="SAM" id="MobiDB-lite"/>
    </source>
</evidence>
<evidence type="ECO:0000313" key="6">
    <source>
        <dbReference type="Proteomes" id="UP000796880"/>
    </source>
</evidence>
<name>A0A8K0E2E0_9ROSA</name>
<dbReference type="InterPro" id="IPR052806">
    <property type="entry name" value="Fasciclin-like_AGP"/>
</dbReference>
<dbReference type="PANTHER" id="PTHR33985">
    <property type="entry name" value="OS02G0491300 PROTEIN-RELATED"/>
    <property type="match status" value="1"/>
</dbReference>
<feature type="domain" description="FAS1" evidence="4">
    <location>
        <begin position="76"/>
        <end position="208"/>
    </location>
</feature>
<dbReference type="InterPro" id="IPR000782">
    <property type="entry name" value="FAS1_domain"/>
</dbReference>
<dbReference type="SMART" id="SM00554">
    <property type="entry name" value="FAS1"/>
    <property type="match status" value="2"/>
</dbReference>
<proteinExistence type="inferred from homology"/>
<dbReference type="OrthoDB" id="765989at2759"/>
<dbReference type="SUPFAM" id="SSF82153">
    <property type="entry name" value="FAS1 domain"/>
    <property type="match status" value="2"/>
</dbReference>
<comment type="caution">
    <text evidence="5">The sequence shown here is derived from an EMBL/GenBank/DDBJ whole genome shotgun (WGS) entry which is preliminary data.</text>
</comment>